<sequence length="511" mass="54532">MSASVTTQTTAAPAMQVAMRGISKAFGPVKVLNAVDFSLAAGEIHALMGENGAGKSTLMKVLCGIYQPDAGSIEVEGRPATIRSTADAEALGIGIIHQELNLIPQLSVMENLFLGREPSRFGFVDSRRMREQARHWLQRVGAGHIDPDAEAGQLSIGQQQMVEIAKALSLDARVLVMDEPTAALTEREIERLFAIMRDLKSRGVAIVYVSHRMGEIFQICDKISVLRDGHFVGERVIAQTGFDEIVHLMVGREIGERFPARTSQPGAVRLQVEDLADEGNVSGIRFDVRAGEVLGIAGLMGAGRSEILKTLFGVNRRTAGTVRLDGQAVALASPTAAIGAGIGFVTEDRKSQGLVLGMSVRENATLVHLRDYARAGVVSARAEGAAVQQLINELRIRTRDAELEVASLSGGNQQKVVFAKWLAQAAEGSLKVLLLDEPTRGVDVGGKAEIYAIINRLAAAGTAVVMVSSELPEVMAMSDRILVMHQGRQVGIFEARGATQEALMTAATGGQ</sequence>
<proteinExistence type="predicted"/>
<dbReference type="AlphaFoldDB" id="A0A7V8FPH3"/>
<dbReference type="InterPro" id="IPR003593">
    <property type="entry name" value="AAA+_ATPase"/>
</dbReference>
<dbReference type="CDD" id="cd03215">
    <property type="entry name" value="ABC_Carb_Monos_II"/>
    <property type="match status" value="1"/>
</dbReference>
<keyword evidence="2" id="KW-0813">Transport</keyword>
<dbReference type="PROSITE" id="PS50893">
    <property type="entry name" value="ABC_TRANSPORTER_2"/>
    <property type="match status" value="2"/>
</dbReference>
<dbReference type="Proteomes" id="UP000461670">
    <property type="component" value="Unassembled WGS sequence"/>
</dbReference>
<dbReference type="InterPro" id="IPR027417">
    <property type="entry name" value="P-loop_NTPase"/>
</dbReference>
<keyword evidence="8 12" id="KW-0067">ATP-binding</keyword>
<name>A0A7V8FPH3_9BURK</name>
<evidence type="ECO:0000256" key="5">
    <source>
        <dbReference type="ARBA" id="ARBA00022597"/>
    </source>
</evidence>
<evidence type="ECO:0000256" key="6">
    <source>
        <dbReference type="ARBA" id="ARBA00022737"/>
    </source>
</evidence>
<keyword evidence="6" id="KW-0677">Repeat</keyword>
<dbReference type="PANTHER" id="PTHR43790:SF3">
    <property type="entry name" value="D-ALLOSE IMPORT ATP-BINDING PROTEIN ALSA-RELATED"/>
    <property type="match status" value="1"/>
</dbReference>
<dbReference type="SMART" id="SM00382">
    <property type="entry name" value="AAA"/>
    <property type="match status" value="2"/>
</dbReference>
<keyword evidence="5" id="KW-0762">Sugar transport</keyword>
<keyword evidence="10" id="KW-0472">Membrane</keyword>
<organism evidence="12 13">
    <name type="scientific">Paracidovorax wautersii</name>
    <dbReference type="NCBI Taxonomy" id="1177982"/>
    <lineage>
        <taxon>Bacteria</taxon>
        <taxon>Pseudomonadati</taxon>
        <taxon>Pseudomonadota</taxon>
        <taxon>Betaproteobacteria</taxon>
        <taxon>Burkholderiales</taxon>
        <taxon>Comamonadaceae</taxon>
        <taxon>Paracidovorax</taxon>
    </lineage>
</organism>
<evidence type="ECO:0000256" key="8">
    <source>
        <dbReference type="ARBA" id="ARBA00022840"/>
    </source>
</evidence>
<evidence type="ECO:0000256" key="1">
    <source>
        <dbReference type="ARBA" id="ARBA00004202"/>
    </source>
</evidence>
<evidence type="ECO:0000256" key="3">
    <source>
        <dbReference type="ARBA" id="ARBA00022475"/>
    </source>
</evidence>
<keyword evidence="3" id="KW-1003">Cell membrane</keyword>
<dbReference type="Pfam" id="PF00005">
    <property type="entry name" value="ABC_tran"/>
    <property type="match status" value="2"/>
</dbReference>
<evidence type="ECO:0000256" key="7">
    <source>
        <dbReference type="ARBA" id="ARBA00022741"/>
    </source>
</evidence>
<evidence type="ECO:0000256" key="9">
    <source>
        <dbReference type="ARBA" id="ARBA00022967"/>
    </source>
</evidence>
<comment type="subcellular location">
    <subcellularLocation>
        <location evidence="1">Cell membrane</location>
        <topology evidence="1">Peripheral membrane protein</topology>
    </subcellularLocation>
</comment>
<feature type="domain" description="ABC transporter" evidence="11">
    <location>
        <begin position="17"/>
        <end position="253"/>
    </location>
</feature>
<comment type="caution">
    <text evidence="12">The sequence shown here is derived from an EMBL/GenBank/DDBJ whole genome shotgun (WGS) entry which is preliminary data.</text>
</comment>
<dbReference type="FunFam" id="3.40.50.300:FF:000127">
    <property type="entry name" value="Ribose import ATP-binding protein RbsA"/>
    <property type="match status" value="1"/>
</dbReference>
<dbReference type="PANTHER" id="PTHR43790">
    <property type="entry name" value="CARBOHYDRATE TRANSPORT ATP-BINDING PROTEIN MG119-RELATED"/>
    <property type="match status" value="1"/>
</dbReference>
<accession>A0A7V8FPH3</accession>
<feature type="domain" description="ABC transporter" evidence="11">
    <location>
        <begin position="260"/>
        <end position="511"/>
    </location>
</feature>
<evidence type="ECO:0000313" key="13">
    <source>
        <dbReference type="Proteomes" id="UP000461670"/>
    </source>
</evidence>
<reference evidence="13" key="1">
    <citation type="journal article" date="2020" name="MBio">
        <title>Horizontal gene transfer to a defensive symbiont with a reduced genome amongst a multipartite beetle microbiome.</title>
        <authorList>
            <person name="Waterworth S.C."/>
            <person name="Florez L.V."/>
            <person name="Rees E.R."/>
            <person name="Hertweck C."/>
            <person name="Kaltenpoth M."/>
            <person name="Kwan J.C."/>
        </authorList>
    </citation>
    <scope>NUCLEOTIDE SEQUENCE [LARGE SCALE GENOMIC DNA]</scope>
</reference>
<evidence type="ECO:0000256" key="2">
    <source>
        <dbReference type="ARBA" id="ARBA00022448"/>
    </source>
</evidence>
<keyword evidence="7" id="KW-0547">Nucleotide-binding</keyword>
<dbReference type="GO" id="GO:0016887">
    <property type="term" value="F:ATP hydrolysis activity"/>
    <property type="evidence" value="ECO:0007669"/>
    <property type="project" value="InterPro"/>
</dbReference>
<dbReference type="PROSITE" id="PS00211">
    <property type="entry name" value="ABC_TRANSPORTER_1"/>
    <property type="match status" value="1"/>
</dbReference>
<dbReference type="EMBL" id="WNDQ01000018">
    <property type="protein sequence ID" value="KAF1021701.1"/>
    <property type="molecule type" value="Genomic_DNA"/>
</dbReference>
<evidence type="ECO:0000313" key="12">
    <source>
        <dbReference type="EMBL" id="KAF1021701.1"/>
    </source>
</evidence>
<dbReference type="GO" id="GO:0005886">
    <property type="term" value="C:plasma membrane"/>
    <property type="evidence" value="ECO:0007669"/>
    <property type="project" value="UniProtKB-SubCell"/>
</dbReference>
<dbReference type="CDD" id="cd03216">
    <property type="entry name" value="ABC_Carb_Monos_I"/>
    <property type="match status" value="1"/>
</dbReference>
<keyword evidence="9" id="KW-1278">Translocase</keyword>
<dbReference type="InterPro" id="IPR003439">
    <property type="entry name" value="ABC_transporter-like_ATP-bd"/>
</dbReference>
<evidence type="ECO:0000256" key="4">
    <source>
        <dbReference type="ARBA" id="ARBA00022519"/>
    </source>
</evidence>
<keyword evidence="4" id="KW-0997">Cell inner membrane</keyword>
<dbReference type="SUPFAM" id="SSF52540">
    <property type="entry name" value="P-loop containing nucleoside triphosphate hydrolases"/>
    <property type="match status" value="2"/>
</dbReference>
<dbReference type="InterPro" id="IPR017871">
    <property type="entry name" value="ABC_transporter-like_CS"/>
</dbReference>
<evidence type="ECO:0000256" key="10">
    <source>
        <dbReference type="ARBA" id="ARBA00023136"/>
    </source>
</evidence>
<dbReference type="GO" id="GO:0005524">
    <property type="term" value="F:ATP binding"/>
    <property type="evidence" value="ECO:0007669"/>
    <property type="project" value="UniProtKB-KW"/>
</dbReference>
<gene>
    <name evidence="12" type="primary">rbsA_3</name>
    <name evidence="12" type="ORF">GAK30_01601</name>
</gene>
<protein>
    <submittedName>
        <fullName evidence="12">Ribose import ATP-binding protein RbsA</fullName>
    </submittedName>
</protein>
<dbReference type="Gene3D" id="3.40.50.300">
    <property type="entry name" value="P-loop containing nucleotide triphosphate hydrolases"/>
    <property type="match status" value="2"/>
</dbReference>
<evidence type="ECO:0000259" key="11">
    <source>
        <dbReference type="PROSITE" id="PS50893"/>
    </source>
</evidence>
<dbReference type="InterPro" id="IPR050107">
    <property type="entry name" value="ABC_carbohydrate_import_ATPase"/>
</dbReference>